<dbReference type="GO" id="GO:0016491">
    <property type="term" value="F:oxidoreductase activity"/>
    <property type="evidence" value="ECO:0007669"/>
    <property type="project" value="UniProtKB-KW"/>
</dbReference>
<name>A0A7C4DB26_STAMA</name>
<gene>
    <name evidence="4" type="ORF">ENT92_01320</name>
    <name evidence="3" type="ORF">ENU14_07455</name>
</gene>
<dbReference type="SUPFAM" id="SSF55347">
    <property type="entry name" value="Glyceraldehyde-3-phosphate dehydrogenase-like, C-terminal domain"/>
    <property type="match status" value="1"/>
</dbReference>
<protein>
    <submittedName>
        <fullName evidence="3">Saccharopine dehydrogenase family protein</fullName>
    </submittedName>
</protein>
<comment type="caution">
    <text evidence="3">The sequence shown here is derived from an EMBL/GenBank/DDBJ whole genome shotgun (WGS) entry which is preliminary data.</text>
</comment>
<dbReference type="InterPro" id="IPR051168">
    <property type="entry name" value="AASS"/>
</dbReference>
<dbReference type="InterPro" id="IPR032095">
    <property type="entry name" value="Sacchrp_dh-like_C"/>
</dbReference>
<evidence type="ECO:0000256" key="1">
    <source>
        <dbReference type="ARBA" id="ARBA00023002"/>
    </source>
</evidence>
<evidence type="ECO:0000313" key="3">
    <source>
        <dbReference type="EMBL" id="HGM59398.1"/>
    </source>
</evidence>
<keyword evidence="1" id="KW-0560">Oxidoreductase</keyword>
<organism evidence="3">
    <name type="scientific">Staphylothermus marinus</name>
    <dbReference type="NCBI Taxonomy" id="2280"/>
    <lineage>
        <taxon>Archaea</taxon>
        <taxon>Thermoproteota</taxon>
        <taxon>Thermoprotei</taxon>
        <taxon>Desulfurococcales</taxon>
        <taxon>Desulfurococcaceae</taxon>
        <taxon>Staphylothermus</taxon>
    </lineage>
</organism>
<dbReference type="InterPro" id="IPR036291">
    <property type="entry name" value="NAD(P)-bd_dom_sf"/>
</dbReference>
<evidence type="ECO:0000259" key="2">
    <source>
        <dbReference type="Pfam" id="PF16653"/>
    </source>
</evidence>
<dbReference type="PANTHER" id="PTHR11133">
    <property type="entry name" value="SACCHAROPINE DEHYDROGENASE"/>
    <property type="match status" value="1"/>
</dbReference>
<evidence type="ECO:0000313" key="4">
    <source>
        <dbReference type="EMBL" id="HGU64843.1"/>
    </source>
</evidence>
<dbReference type="Pfam" id="PF16653">
    <property type="entry name" value="Sacchrp_dh_C"/>
    <property type="match status" value="1"/>
</dbReference>
<feature type="domain" description="Saccharopine dehydrogenase-like C-terminal" evidence="2">
    <location>
        <begin position="131"/>
        <end position="366"/>
    </location>
</feature>
<dbReference type="AlphaFoldDB" id="A0A7C4DB26"/>
<dbReference type="SUPFAM" id="SSF51735">
    <property type="entry name" value="NAD(P)-binding Rossmann-fold domains"/>
    <property type="match status" value="1"/>
</dbReference>
<dbReference type="EMBL" id="DTAN01000053">
    <property type="protein sequence ID" value="HGU64843.1"/>
    <property type="molecule type" value="Genomic_DNA"/>
</dbReference>
<sequence>MFIGNKVLDLYDICFIGIGRVGYLALKYFVEKHSDYKILALDSNPLKKEVLNRLNGDIVFETIKSPGEAISKICGLNLVATALPSSIAYSYVSELLNNGLNVVDVSYIEEDPYTLSETCIRKKVFYIPDAGFAPGFSNLYVGYIQSIHRELDEVAIHVGGIPIKPVEPIYYQITWNPVDLLEEYVRPARIVVNKSIRKVDPLENIVEVNIPNLGLYQGFYSDGLRTLIRNINVKNMFEITIRYPGHLDVMRVLKKLGFFNKEPIAVDNFMIKPIEYTARILEKNLKQTIPDIAILYIVVKTIDKKIYENLSTLIGDVNESATAKYTALVFYKTIDIVINGFEQGIHPLEDFYMFYKDYLEYLMSKGVVFKEQIK</sequence>
<reference evidence="3" key="1">
    <citation type="journal article" date="2020" name="mSystems">
        <title>Genome- and Community-Level Interaction Insights into Carbon Utilization and Element Cycling Functions of Hydrothermarchaeota in Hydrothermal Sediment.</title>
        <authorList>
            <person name="Zhou Z."/>
            <person name="Liu Y."/>
            <person name="Xu W."/>
            <person name="Pan J."/>
            <person name="Luo Z.H."/>
            <person name="Li M."/>
        </authorList>
    </citation>
    <scope>NUCLEOTIDE SEQUENCE [LARGE SCALE GENOMIC DNA]</scope>
    <source>
        <strain evidence="4">SpSt-622</strain>
        <strain evidence="3">SpSt-642</strain>
    </source>
</reference>
<dbReference type="EMBL" id="DTBJ01000061">
    <property type="protein sequence ID" value="HGM59398.1"/>
    <property type="molecule type" value="Genomic_DNA"/>
</dbReference>
<accession>A0A7C4DB26</accession>
<dbReference type="Gene3D" id="3.30.360.10">
    <property type="entry name" value="Dihydrodipicolinate Reductase, domain 2"/>
    <property type="match status" value="1"/>
</dbReference>
<dbReference type="PANTHER" id="PTHR11133:SF22">
    <property type="entry name" value="ALPHA-AMINOADIPIC SEMIALDEHYDE SYNTHASE, MITOCHONDRIAL"/>
    <property type="match status" value="1"/>
</dbReference>
<proteinExistence type="predicted"/>